<dbReference type="Proteomes" id="UP000016035">
    <property type="component" value="Unassembled WGS sequence"/>
</dbReference>
<keyword evidence="1" id="KW-0472">Membrane</keyword>
<dbReference type="HOGENOM" id="CLU_063687_1_0_6"/>
<feature type="transmembrane region" description="Helical" evidence="1">
    <location>
        <begin position="7"/>
        <end position="24"/>
    </location>
</feature>
<keyword evidence="1" id="KW-1133">Transmembrane helix</keyword>
<gene>
    <name evidence="2" type="ORF">G925_02948</name>
</gene>
<accession>A0A0E2L1J5</accession>
<dbReference type="PATRIC" id="fig|1281200.3.peg.3054"/>
<evidence type="ECO:0000313" key="2">
    <source>
        <dbReference type="EMBL" id="EQX25641.1"/>
    </source>
</evidence>
<reference evidence="3" key="1">
    <citation type="submission" date="2013-07" db="EMBL/GenBank/DDBJ databases">
        <title>The genome sequence of Escherichia coli UMEA 3162-1.</title>
        <authorList>
            <consortium name="The Broad Institute Genome Sequencing Platform"/>
            <consortium name="The Broad Institute Genome Sequencing Center for Infectious Disease"/>
            <person name="Feldgarden M."/>
            <person name="Frimodt-Moller N."/>
            <person name="Leihof R.F."/>
            <person name="Rasmussen L."/>
            <person name="Young S.K."/>
            <person name="Zeng Q."/>
            <person name="Gargeya S."/>
            <person name="Abouelleil A."/>
            <person name="Alvarado L."/>
            <person name="Berlin A.M."/>
            <person name="Chapman S.B."/>
            <person name="Gainer-Dewar J."/>
            <person name="Goldberg J."/>
            <person name="Gnerre S."/>
            <person name="Griggs A."/>
            <person name="Gujja S."/>
            <person name="Hansen M."/>
            <person name="Howarth C."/>
            <person name="Imamovic A."/>
            <person name="Larimer J."/>
            <person name="McCowan C."/>
            <person name="Murphy C."/>
            <person name="Pearson M."/>
            <person name="Poon T."/>
            <person name="Priest M."/>
            <person name="Roberts A."/>
            <person name="Saif S."/>
            <person name="Shea T."/>
            <person name="Sykes S."/>
            <person name="Wortman J."/>
            <person name="Nusbaum C."/>
            <person name="Birren B."/>
        </authorList>
    </citation>
    <scope>NUCLEOTIDE SEQUENCE [LARGE SCALE GENOMIC DNA]</scope>
    <source>
        <strain evidence="3">UMEA 3162-1</strain>
    </source>
</reference>
<organism evidence="2 3">
    <name type="scientific">Escherichia coli (strain UMEA 3162-1)</name>
    <dbReference type="NCBI Taxonomy" id="1281200"/>
    <lineage>
        <taxon>Bacteria</taxon>
        <taxon>Pseudomonadati</taxon>
        <taxon>Pseudomonadota</taxon>
        <taxon>Gammaproteobacteria</taxon>
        <taxon>Enterobacterales</taxon>
        <taxon>Enterobacteriaceae</taxon>
        <taxon>Escherichia</taxon>
    </lineage>
</organism>
<evidence type="ECO:0008006" key="4">
    <source>
        <dbReference type="Google" id="ProtNLM"/>
    </source>
</evidence>
<sequence>MRNTLKQAIVLWGMVLLLVLWSVFISPSGVLRWAGAAAIVLAVAALLIYRRRQAWTEMTGDAGLSSLPPETYRQPVVLVCGGLSAHLFTDSPVRQVSEGLYLHVPDEEQLVAQVERLLTLRPAWASQLAVAYTIMPGIHRDVAVLAGRLRRFAHSMATVRRRAGVNVPWLLWSGLSGSPLPERASSPWFICTGGEVQVATSTENAMPAQWIAQSGVQERSQRLSYLLKAESLMQWLDLNVLAELNGPEAKCPPLAMAVGLVP</sequence>
<evidence type="ECO:0000313" key="3">
    <source>
        <dbReference type="Proteomes" id="UP000016035"/>
    </source>
</evidence>
<dbReference type="EMBL" id="AWBU01000022">
    <property type="protein sequence ID" value="EQX25641.1"/>
    <property type="molecule type" value="Genomic_DNA"/>
</dbReference>
<evidence type="ECO:0000256" key="1">
    <source>
        <dbReference type="SAM" id="Phobius"/>
    </source>
</evidence>
<protein>
    <recommendedName>
        <fullName evidence="4">OmpA family protein</fullName>
    </recommendedName>
</protein>
<feature type="transmembrane region" description="Helical" evidence="1">
    <location>
        <begin position="30"/>
        <end position="49"/>
    </location>
</feature>
<dbReference type="AlphaFoldDB" id="A0A0E2L1J5"/>
<comment type="caution">
    <text evidence="2">The sequence shown here is derived from an EMBL/GenBank/DDBJ whole genome shotgun (WGS) entry which is preliminary data.</text>
</comment>
<name>A0A0E2L1J5_ECOU3</name>
<proteinExistence type="predicted"/>
<keyword evidence="1" id="KW-0812">Transmembrane</keyword>